<dbReference type="PANTHER" id="PTHR43581">
    <property type="entry name" value="ATP/GTP PHOSPHATASE"/>
    <property type="match status" value="1"/>
</dbReference>
<dbReference type="AlphaFoldDB" id="A0A5C6M2M2"/>
<name>A0A5C6M2M2_9BACT</name>
<evidence type="ECO:0000259" key="1">
    <source>
        <dbReference type="Pfam" id="PF13175"/>
    </source>
</evidence>
<accession>A0A5C6M2M2</accession>
<dbReference type="RefSeq" id="WP_146302690.1">
    <property type="nucleotide sequence ID" value="NZ_VOHS01000001.1"/>
</dbReference>
<comment type="caution">
    <text evidence="2">The sequence shown here is derived from an EMBL/GenBank/DDBJ whole genome shotgun (WGS) entry which is preliminary data.</text>
</comment>
<reference evidence="2 3" key="1">
    <citation type="submission" date="2019-08" db="EMBL/GenBank/DDBJ databases">
        <title>Whole genome sequencing of chitin degrading bacteria Chitinophaga pinensis YS16.</title>
        <authorList>
            <person name="Singh R.P."/>
            <person name="Manchanda G."/>
            <person name="Maurya I.K."/>
            <person name="Joshi N.K."/>
            <person name="Srivastava A.K."/>
        </authorList>
    </citation>
    <scope>NUCLEOTIDE SEQUENCE [LARGE SCALE GENOMIC DNA]</scope>
    <source>
        <strain evidence="2 3">YS-16</strain>
    </source>
</reference>
<dbReference type="SUPFAM" id="SSF52540">
    <property type="entry name" value="P-loop containing nucleoside triphosphate hydrolases"/>
    <property type="match status" value="1"/>
</dbReference>
<dbReference type="InterPro" id="IPR051396">
    <property type="entry name" value="Bact_Antivir_Def_Nuclease"/>
</dbReference>
<gene>
    <name evidence="2" type="ORF">FEF09_00005</name>
</gene>
<evidence type="ECO:0000313" key="2">
    <source>
        <dbReference type="EMBL" id="TWW02229.1"/>
    </source>
</evidence>
<protein>
    <submittedName>
        <fullName evidence="2">AAA family ATPase</fullName>
    </submittedName>
</protein>
<dbReference type="EMBL" id="VOHS01000001">
    <property type="protein sequence ID" value="TWW02229.1"/>
    <property type="molecule type" value="Genomic_DNA"/>
</dbReference>
<keyword evidence="3" id="KW-1185">Reference proteome</keyword>
<dbReference type="Gene3D" id="3.40.50.300">
    <property type="entry name" value="P-loop containing nucleotide triphosphate hydrolases"/>
    <property type="match status" value="1"/>
</dbReference>
<dbReference type="Pfam" id="PF13175">
    <property type="entry name" value="AAA_15"/>
    <property type="match status" value="1"/>
</dbReference>
<sequence length="359" mass="41152">MKIKKLNIESYRHLENINLDFTYPEGHPKAGMPLDKICFIGQSATGKTSLLELIKNLIFQLSQTEVINNGLWTLHPFTYNGSSEFSLVEGDLLLRNDNSIRFGEREIHPDNIGNSGGGPVARLINEDLKLIYFSSEIISDKTIQIFNQSPLNIINGLSEGSDLDLTKRYIGSRYIYEFTQDVDERIWFKLLRRILEYRKNFLQMATELIRKGKITDLNKVNAEIQKWSIINKNPLVPFSELFNPILEKLNLEIDPDNTDFLIPIKSKVQDDVIPISSLSTGTKGLLLSFFPLFEFDTSDSIILIDEPERSLFPDLQVELFSHYKNFAPDAQFITATHSPFIAASFEPERFIYIMTKMGK</sequence>
<dbReference type="Proteomes" id="UP000318815">
    <property type="component" value="Unassembled WGS sequence"/>
</dbReference>
<dbReference type="InterPro" id="IPR041685">
    <property type="entry name" value="AAA_GajA/Old/RecF-like"/>
</dbReference>
<feature type="domain" description="Endonuclease GajA/Old nuclease/RecF-like AAA" evidence="1">
    <location>
        <begin position="125"/>
        <end position="342"/>
    </location>
</feature>
<proteinExistence type="predicted"/>
<organism evidence="2 3">
    <name type="scientific">Chitinophaga pinensis</name>
    <dbReference type="NCBI Taxonomy" id="79329"/>
    <lineage>
        <taxon>Bacteria</taxon>
        <taxon>Pseudomonadati</taxon>
        <taxon>Bacteroidota</taxon>
        <taxon>Chitinophagia</taxon>
        <taxon>Chitinophagales</taxon>
        <taxon>Chitinophagaceae</taxon>
        <taxon>Chitinophaga</taxon>
    </lineage>
</organism>
<dbReference type="OrthoDB" id="9784297at2"/>
<dbReference type="InterPro" id="IPR027417">
    <property type="entry name" value="P-loop_NTPase"/>
</dbReference>
<dbReference type="PANTHER" id="PTHR43581:SF4">
    <property type="entry name" value="ATP_GTP PHOSPHATASE"/>
    <property type="match status" value="1"/>
</dbReference>
<evidence type="ECO:0000313" key="3">
    <source>
        <dbReference type="Proteomes" id="UP000318815"/>
    </source>
</evidence>